<reference evidence="3 5" key="2">
    <citation type="submission" date="2018-11" db="EMBL/GenBank/DDBJ databases">
        <authorList>
            <consortium name="Pathogen Informatics"/>
        </authorList>
    </citation>
    <scope>NUCLEOTIDE SEQUENCE [LARGE SCALE GENOMIC DNA]</scope>
</reference>
<gene>
    <name evidence="3" type="ORF">DME_LOCUS288</name>
</gene>
<reference evidence="6" key="1">
    <citation type="submission" date="2017-02" db="UniProtKB">
        <authorList>
            <consortium name="WormBaseParasite"/>
        </authorList>
    </citation>
    <scope>IDENTIFICATION</scope>
</reference>
<name>A0A0N4U8N8_DRAME</name>
<organism evidence="4 6">
    <name type="scientific">Dracunculus medinensis</name>
    <name type="common">Guinea worm</name>
    <dbReference type="NCBI Taxonomy" id="318479"/>
    <lineage>
        <taxon>Eukaryota</taxon>
        <taxon>Metazoa</taxon>
        <taxon>Ecdysozoa</taxon>
        <taxon>Nematoda</taxon>
        <taxon>Chromadorea</taxon>
        <taxon>Rhabditida</taxon>
        <taxon>Spirurina</taxon>
        <taxon>Dracunculoidea</taxon>
        <taxon>Dracunculidae</taxon>
        <taxon>Dracunculus</taxon>
    </lineage>
</organism>
<evidence type="ECO:0000313" key="5">
    <source>
        <dbReference type="Proteomes" id="UP000274756"/>
    </source>
</evidence>
<accession>A0A0N4U8N8</accession>
<feature type="transmembrane region" description="Helical" evidence="2">
    <location>
        <begin position="81"/>
        <end position="98"/>
    </location>
</feature>
<keyword evidence="2" id="KW-0472">Membrane</keyword>
<keyword evidence="2" id="KW-1133">Transmembrane helix</keyword>
<dbReference type="OrthoDB" id="5826067at2759"/>
<protein>
    <submittedName>
        <fullName evidence="6">MICOS complex subunit</fullName>
    </submittedName>
</protein>
<feature type="region of interest" description="Disordered" evidence="1">
    <location>
        <begin position="220"/>
        <end position="248"/>
    </location>
</feature>
<dbReference type="Proteomes" id="UP000274756">
    <property type="component" value="Unassembled WGS sequence"/>
</dbReference>
<evidence type="ECO:0000256" key="2">
    <source>
        <dbReference type="SAM" id="Phobius"/>
    </source>
</evidence>
<dbReference type="WBParaSite" id="DME_0000342201-mRNA-1">
    <property type="protein sequence ID" value="DME_0000342201-mRNA-1"/>
    <property type="gene ID" value="DME_0000342201"/>
</dbReference>
<keyword evidence="2" id="KW-0812">Transmembrane</keyword>
<evidence type="ECO:0000313" key="4">
    <source>
        <dbReference type="Proteomes" id="UP000038040"/>
    </source>
</evidence>
<evidence type="ECO:0000313" key="6">
    <source>
        <dbReference type="WBParaSite" id="DME_0000342201-mRNA-1"/>
    </source>
</evidence>
<dbReference type="EMBL" id="UYYG01000002">
    <property type="protein sequence ID" value="VDN50315.1"/>
    <property type="molecule type" value="Genomic_DNA"/>
</dbReference>
<keyword evidence="5" id="KW-1185">Reference proteome</keyword>
<dbReference type="AlphaFoldDB" id="A0A0N4U8N8"/>
<evidence type="ECO:0000313" key="3">
    <source>
        <dbReference type="EMBL" id="VDN50315.1"/>
    </source>
</evidence>
<sequence length="248" mass="27916">MTDSTRVIMEPMKESFSLKNLSMNELNEIAKMLTEEERRMIAEQQGNCLREMFFKKVVPAVAIAGGCTFAARKIFPNKLVVSPVGLGMIITGAALYSLGSSMRLCYDRVNPTVQSIFEKYVGKSSIIGMRNKKTDQLGQMDYELLSVRQAEPSETLRQMPATILREKWVQEPDYGTKTENILESPQQIGERHAAKRTAMQELASTWSEKDKKVISSFLDDQPAYMPGTPTVDTVRKPHQSQYGDEGFS</sequence>
<dbReference type="Proteomes" id="UP000038040">
    <property type="component" value="Unplaced"/>
</dbReference>
<evidence type="ECO:0000256" key="1">
    <source>
        <dbReference type="SAM" id="MobiDB-lite"/>
    </source>
</evidence>
<proteinExistence type="predicted"/>